<feature type="domain" description="G-protein coupled receptors family 1 profile" evidence="10">
    <location>
        <begin position="33"/>
        <end position="153"/>
    </location>
</feature>
<dbReference type="InterPro" id="IPR000276">
    <property type="entry name" value="GPCR_Rhodpsn"/>
</dbReference>
<dbReference type="PRINTS" id="PR00237">
    <property type="entry name" value="GPCRRHODOPSN"/>
</dbReference>
<feature type="non-terminal residue" evidence="11">
    <location>
        <position position="153"/>
    </location>
</feature>
<feature type="transmembrane region" description="Helical" evidence="9">
    <location>
        <begin position="15"/>
        <end position="42"/>
    </location>
</feature>
<evidence type="ECO:0000256" key="7">
    <source>
        <dbReference type="ARBA" id="ARBA00023224"/>
    </source>
</evidence>
<evidence type="ECO:0000313" key="11">
    <source>
        <dbReference type="EMBL" id="EDV27365.1"/>
    </source>
</evidence>
<keyword evidence="7 8" id="KW-0807">Transducer</keyword>
<dbReference type="OMA" id="EIHIDIF"/>
<evidence type="ECO:0000256" key="4">
    <source>
        <dbReference type="ARBA" id="ARBA00023040"/>
    </source>
</evidence>
<dbReference type="CDD" id="cd00637">
    <property type="entry name" value="7tm_classA_rhodopsin-like"/>
    <property type="match status" value="1"/>
</dbReference>
<dbReference type="Gene3D" id="1.20.1070.10">
    <property type="entry name" value="Rhodopsin 7-helix transmembrane proteins"/>
    <property type="match status" value="1"/>
</dbReference>
<organism evidence="11 12">
    <name type="scientific">Trichoplax adhaerens</name>
    <name type="common">Trichoplax reptans</name>
    <dbReference type="NCBI Taxonomy" id="10228"/>
    <lineage>
        <taxon>Eukaryota</taxon>
        <taxon>Metazoa</taxon>
        <taxon>Placozoa</taxon>
        <taxon>Uniplacotomia</taxon>
        <taxon>Trichoplacea</taxon>
        <taxon>Trichoplacidae</taxon>
        <taxon>Trichoplax</taxon>
    </lineage>
</organism>
<dbReference type="STRING" id="10228.B3RMZ5"/>
<evidence type="ECO:0000256" key="5">
    <source>
        <dbReference type="ARBA" id="ARBA00023136"/>
    </source>
</evidence>
<evidence type="ECO:0000256" key="1">
    <source>
        <dbReference type="ARBA" id="ARBA00004141"/>
    </source>
</evidence>
<dbReference type="Pfam" id="PF00001">
    <property type="entry name" value="7tm_1"/>
    <property type="match status" value="1"/>
</dbReference>
<dbReference type="HOGENOM" id="CLU_009579_3_3_1"/>
<sequence length="153" mass="16989">MDVNSTTDYNISTPVAVIFIIYMSIATVIGVIGNIMALMVIYHQSSLHNTAGILMANLAVADLLITIFNMPATMVSLISSRWPLGSINCQFSGFMMTFATGVSLFTLAVISIDRCKSIIKPLRYQQHYPFRQYIALISLLWLFPCLMATMPLL</sequence>
<evidence type="ECO:0000256" key="6">
    <source>
        <dbReference type="ARBA" id="ARBA00023170"/>
    </source>
</evidence>
<proteinExistence type="inferred from homology"/>
<keyword evidence="2 8" id="KW-0812">Transmembrane</keyword>
<accession>B3RMZ5</accession>
<dbReference type="PANTHER" id="PTHR45695">
    <property type="entry name" value="LEUCOKININ RECEPTOR-RELATED"/>
    <property type="match status" value="1"/>
</dbReference>
<dbReference type="GeneID" id="6750414"/>
<dbReference type="OrthoDB" id="5952899at2759"/>
<evidence type="ECO:0000256" key="8">
    <source>
        <dbReference type="RuleBase" id="RU000688"/>
    </source>
</evidence>
<evidence type="ECO:0000256" key="2">
    <source>
        <dbReference type="ARBA" id="ARBA00022692"/>
    </source>
</evidence>
<dbReference type="GO" id="GO:0004930">
    <property type="term" value="F:G protein-coupled receptor activity"/>
    <property type="evidence" value="ECO:0007669"/>
    <property type="project" value="UniProtKB-KW"/>
</dbReference>
<comment type="subcellular location">
    <subcellularLocation>
        <location evidence="1">Membrane</location>
        <topology evidence="1">Multi-pass membrane protein</topology>
    </subcellularLocation>
</comment>
<feature type="transmembrane region" description="Helical" evidence="9">
    <location>
        <begin position="54"/>
        <end position="79"/>
    </location>
</feature>
<protein>
    <recommendedName>
        <fullName evidence="10">G-protein coupled receptors family 1 profile domain-containing protein</fullName>
    </recommendedName>
</protein>
<evidence type="ECO:0000256" key="3">
    <source>
        <dbReference type="ARBA" id="ARBA00022989"/>
    </source>
</evidence>
<dbReference type="PhylomeDB" id="B3RMZ5"/>
<dbReference type="eggNOG" id="KOG3656">
    <property type="taxonomic scope" value="Eukaryota"/>
</dbReference>
<evidence type="ECO:0000259" key="10">
    <source>
        <dbReference type="PROSITE" id="PS50262"/>
    </source>
</evidence>
<keyword evidence="6 8" id="KW-0675">Receptor</keyword>
<feature type="transmembrane region" description="Helical" evidence="9">
    <location>
        <begin position="133"/>
        <end position="152"/>
    </location>
</feature>
<dbReference type="GO" id="GO:0016020">
    <property type="term" value="C:membrane"/>
    <property type="evidence" value="ECO:0007669"/>
    <property type="project" value="UniProtKB-SubCell"/>
</dbReference>
<comment type="similarity">
    <text evidence="8">Belongs to the G-protein coupled receptor 1 family.</text>
</comment>
<feature type="transmembrane region" description="Helical" evidence="9">
    <location>
        <begin position="91"/>
        <end position="112"/>
    </location>
</feature>
<name>B3RMZ5_TRIAD</name>
<reference evidence="11 12" key="1">
    <citation type="journal article" date="2008" name="Nature">
        <title>The Trichoplax genome and the nature of placozoans.</title>
        <authorList>
            <person name="Srivastava M."/>
            <person name="Begovic E."/>
            <person name="Chapman J."/>
            <person name="Putnam N.H."/>
            <person name="Hellsten U."/>
            <person name="Kawashima T."/>
            <person name="Kuo A."/>
            <person name="Mitros T."/>
            <person name="Salamov A."/>
            <person name="Carpenter M.L."/>
            <person name="Signorovitch A.Y."/>
            <person name="Moreno M.A."/>
            <person name="Kamm K."/>
            <person name="Grimwood J."/>
            <person name="Schmutz J."/>
            <person name="Shapiro H."/>
            <person name="Grigoriev I.V."/>
            <person name="Buss L.W."/>
            <person name="Schierwater B."/>
            <person name="Dellaporta S.L."/>
            <person name="Rokhsar D.S."/>
        </authorList>
    </citation>
    <scope>NUCLEOTIDE SEQUENCE [LARGE SCALE GENOMIC DNA]</scope>
    <source>
        <strain evidence="11 12">Grell-BS-1999</strain>
    </source>
</reference>
<dbReference type="AlphaFoldDB" id="B3RMZ5"/>
<dbReference type="KEGG" id="tad:TRIADDRAFT_21782"/>
<keyword evidence="3 9" id="KW-1133">Transmembrane helix</keyword>
<keyword evidence="5 9" id="KW-0472">Membrane</keyword>
<evidence type="ECO:0000256" key="9">
    <source>
        <dbReference type="SAM" id="Phobius"/>
    </source>
</evidence>
<evidence type="ECO:0000313" key="12">
    <source>
        <dbReference type="Proteomes" id="UP000009022"/>
    </source>
</evidence>
<dbReference type="PROSITE" id="PS50262">
    <property type="entry name" value="G_PROTEIN_RECEP_F1_2"/>
    <property type="match status" value="1"/>
</dbReference>
<keyword evidence="12" id="KW-1185">Reference proteome</keyword>
<dbReference type="CTD" id="6750414"/>
<dbReference type="PANTHER" id="PTHR45695:SF9">
    <property type="entry name" value="LEUCOKININ RECEPTOR"/>
    <property type="match status" value="1"/>
</dbReference>
<keyword evidence="4 8" id="KW-0297">G-protein coupled receptor</keyword>
<dbReference type="PROSITE" id="PS00237">
    <property type="entry name" value="G_PROTEIN_RECEP_F1_1"/>
    <property type="match status" value="1"/>
</dbReference>
<dbReference type="InParanoid" id="B3RMZ5"/>
<gene>
    <name evidence="11" type="ORF">TRIADDRAFT_21782</name>
</gene>
<dbReference type="InterPro" id="IPR017452">
    <property type="entry name" value="GPCR_Rhodpsn_7TM"/>
</dbReference>
<dbReference type="SUPFAM" id="SSF81321">
    <property type="entry name" value="Family A G protein-coupled receptor-like"/>
    <property type="match status" value="1"/>
</dbReference>
<dbReference type="RefSeq" id="XP_002109199.1">
    <property type="nucleotide sequence ID" value="XM_002109163.1"/>
</dbReference>
<dbReference type="Proteomes" id="UP000009022">
    <property type="component" value="Unassembled WGS sequence"/>
</dbReference>
<dbReference type="EMBL" id="DS985242">
    <property type="protein sequence ID" value="EDV27365.1"/>
    <property type="molecule type" value="Genomic_DNA"/>
</dbReference>